<sequence>MAQTVQIFLKTASRSGNFDGTNGALFTIFYKIYFAKFLLKITACFVRSFPLKIA</sequence>
<proteinExistence type="predicted"/>
<organism evidence="1 2">
    <name type="scientific">Bibersteinia trehalosi USDA-ARS-USMARC-190</name>
    <dbReference type="NCBI Taxonomy" id="1263832"/>
    <lineage>
        <taxon>Bacteria</taxon>
        <taxon>Pseudomonadati</taxon>
        <taxon>Pseudomonadota</taxon>
        <taxon>Gammaproteobacteria</taxon>
        <taxon>Pasteurellales</taxon>
        <taxon>Pasteurellaceae</taxon>
        <taxon>Bibersteinia</taxon>
    </lineage>
</organism>
<accession>W0R7C5</accession>
<dbReference type="EMBL" id="CP006956">
    <property type="protein sequence ID" value="AHG86185.1"/>
    <property type="molecule type" value="Genomic_DNA"/>
</dbReference>
<gene>
    <name evidence="1" type="ORF">F544_9560</name>
</gene>
<reference evidence="1 2" key="1">
    <citation type="submission" date="2013-12" db="EMBL/GenBank/DDBJ databases">
        <title>Annotation of the Bibersteinia trehalosi USDA-ARS-USMARC-190 complete genome.</title>
        <authorList>
            <person name="Harhay G.P."/>
            <person name="McVey S."/>
            <person name="Clawson M.L."/>
            <person name="Bono J."/>
            <person name="Heaton M.P."/>
            <person name="Chitko-Mckown C.G."/>
            <person name="Harhay D.M."/>
            <person name="Smith T.P.L."/>
        </authorList>
    </citation>
    <scope>NUCLEOTIDE SEQUENCE [LARGE SCALE GENOMIC DNA]</scope>
    <source>
        <strain evidence="1 2">USDA-ARS-USMARC-190</strain>
    </source>
</reference>
<evidence type="ECO:0000313" key="2">
    <source>
        <dbReference type="Proteomes" id="UP000019086"/>
    </source>
</evidence>
<name>W0R7C5_BIBTR</name>
<dbReference type="PATRIC" id="fig|1263832.3.peg.947"/>
<dbReference type="HOGENOM" id="CLU_3040820_0_0_6"/>
<dbReference type="Proteomes" id="UP000019086">
    <property type="component" value="Chromosome"/>
</dbReference>
<evidence type="ECO:0000313" key="1">
    <source>
        <dbReference type="EMBL" id="AHG86185.1"/>
    </source>
</evidence>
<dbReference type="KEGG" id="btra:F544_9560"/>
<dbReference type="AlphaFoldDB" id="W0R7C5"/>
<protein>
    <submittedName>
        <fullName evidence="1">Uncharacterized protein</fullName>
    </submittedName>
</protein>